<dbReference type="InParanoid" id="A0A341AF80"/>
<dbReference type="Pfam" id="PF23314">
    <property type="entry name" value="TASOR_alpha-beta"/>
    <property type="match status" value="1"/>
</dbReference>
<dbReference type="RefSeq" id="XP_024589356.1">
    <property type="nucleotide sequence ID" value="XM_024733588.1"/>
</dbReference>
<dbReference type="AlphaFoldDB" id="A0A341AF80"/>
<proteinExistence type="predicted"/>
<dbReference type="PANTHER" id="PTHR16207">
    <property type="entry name" value="SET DOMAIN-CONTAINING PROTEIN"/>
    <property type="match status" value="1"/>
</dbReference>
<dbReference type="KEGG" id="nasi:112392051"/>
<dbReference type="GeneID" id="112392051"/>
<evidence type="ECO:0000313" key="3">
    <source>
        <dbReference type="Proteomes" id="UP000252040"/>
    </source>
</evidence>
<accession>A0A341AF80</accession>
<dbReference type="InterPro" id="IPR056243">
    <property type="entry name" value="TASOR_ab_dom"/>
</dbReference>
<dbReference type="InterPro" id="IPR046432">
    <property type="entry name" value="TASOR"/>
</dbReference>
<evidence type="ECO:0000259" key="2">
    <source>
        <dbReference type="Pfam" id="PF24630"/>
    </source>
</evidence>
<reference evidence="4" key="1">
    <citation type="submission" date="2025-08" db="UniProtKB">
        <authorList>
            <consortium name="RefSeq"/>
        </authorList>
    </citation>
    <scope>IDENTIFICATION</scope>
    <source>
        <tissue evidence="4">Meat</tissue>
    </source>
</reference>
<name>A0A341AF80_NEOAA</name>
<gene>
    <name evidence="4" type="primary">LOC112392051</name>
</gene>
<dbReference type="InterPro" id="IPR056242">
    <property type="entry name" value="PIN_TASOR"/>
</dbReference>
<dbReference type="GO" id="GO:0045814">
    <property type="term" value="P:negative regulation of gene expression, epigenetic"/>
    <property type="evidence" value="ECO:0007669"/>
    <property type="project" value="InterPro"/>
</dbReference>
<dbReference type="GO" id="GO:0005654">
    <property type="term" value="C:nucleoplasm"/>
    <property type="evidence" value="ECO:0007669"/>
    <property type="project" value="TreeGrafter"/>
</dbReference>
<protein>
    <submittedName>
        <fullName evidence="4">Protein FAM208B-like</fullName>
    </submittedName>
</protein>
<dbReference type="Proteomes" id="UP000252040">
    <property type="component" value="Unplaced"/>
</dbReference>
<dbReference type="STRING" id="1706337.A0A341AF80"/>
<feature type="domain" description="TASOR PIN" evidence="2">
    <location>
        <begin position="50"/>
        <end position="98"/>
    </location>
</feature>
<sequence length="99" mass="11572">MNLSSPGYLFMFQIPSLLKLKHLPSVIFAGIDSPEDVLSYTYQELFQTGGFVVSDDRILETLTLVQLKEIIKILEKLNENGRWKWLLHYRETKKLKEDV</sequence>
<dbReference type="Pfam" id="PF24630">
    <property type="entry name" value="PIN_TASOR"/>
    <property type="match status" value="1"/>
</dbReference>
<evidence type="ECO:0000259" key="1">
    <source>
        <dbReference type="Pfam" id="PF23314"/>
    </source>
</evidence>
<feature type="non-terminal residue" evidence="4">
    <location>
        <position position="99"/>
    </location>
</feature>
<keyword evidence="3" id="KW-1185">Reference proteome</keyword>
<dbReference type="PANTHER" id="PTHR16207:SF10">
    <property type="entry name" value="PROTEIN TASOR 2"/>
    <property type="match status" value="1"/>
</dbReference>
<organism evidence="3 4">
    <name type="scientific">Neophocaena asiaeorientalis asiaeorientalis</name>
    <name type="common">Yangtze finless porpoise</name>
    <name type="synonym">Neophocaena phocaenoides subsp. asiaeorientalis</name>
    <dbReference type="NCBI Taxonomy" id="1706337"/>
    <lineage>
        <taxon>Eukaryota</taxon>
        <taxon>Metazoa</taxon>
        <taxon>Chordata</taxon>
        <taxon>Craniata</taxon>
        <taxon>Vertebrata</taxon>
        <taxon>Euteleostomi</taxon>
        <taxon>Mammalia</taxon>
        <taxon>Eutheria</taxon>
        <taxon>Laurasiatheria</taxon>
        <taxon>Artiodactyla</taxon>
        <taxon>Whippomorpha</taxon>
        <taxon>Cetacea</taxon>
        <taxon>Odontoceti</taxon>
        <taxon>Phocoenidae</taxon>
        <taxon>Neophocaena</taxon>
    </lineage>
</organism>
<evidence type="ECO:0000313" key="4">
    <source>
        <dbReference type="RefSeq" id="XP_024589356.1"/>
    </source>
</evidence>
<feature type="domain" description="TASOR alpha/beta" evidence="1">
    <location>
        <begin position="12"/>
        <end position="46"/>
    </location>
</feature>